<reference evidence="2 3" key="1">
    <citation type="submission" date="2016-03" db="EMBL/GenBank/DDBJ databases">
        <title>Comparative genomics of the ectomycorrhizal sister species Rhizopogon vinicolor and Rhizopogon vesiculosus (Basidiomycota: Boletales) reveals a divergence of the mating type B locus.</title>
        <authorList>
            <person name="Mujic A.B."/>
            <person name="Kuo A."/>
            <person name="Tritt A."/>
            <person name="Lipzen A."/>
            <person name="Chen C."/>
            <person name="Johnson J."/>
            <person name="Sharma A."/>
            <person name="Barry K."/>
            <person name="Grigoriev I.V."/>
            <person name="Spatafora J.W."/>
        </authorList>
    </citation>
    <scope>NUCLEOTIDE SEQUENCE [LARGE SCALE GENOMIC DNA]</scope>
    <source>
        <strain evidence="2 3">AM-OR11-056</strain>
    </source>
</reference>
<organism evidence="2 3">
    <name type="scientific">Rhizopogon vesiculosus</name>
    <dbReference type="NCBI Taxonomy" id="180088"/>
    <lineage>
        <taxon>Eukaryota</taxon>
        <taxon>Fungi</taxon>
        <taxon>Dikarya</taxon>
        <taxon>Basidiomycota</taxon>
        <taxon>Agaricomycotina</taxon>
        <taxon>Agaricomycetes</taxon>
        <taxon>Agaricomycetidae</taxon>
        <taxon>Boletales</taxon>
        <taxon>Suillineae</taxon>
        <taxon>Rhizopogonaceae</taxon>
        <taxon>Rhizopogon</taxon>
    </lineage>
</organism>
<sequence length="136" mass="15534">MFCVGSTDFNQLLATDQRHRVPLVFTDPEDTGIPQPARHIQNFGYKQITSDISTLVTNCRTLWEDIENFVLSSGQEPGLDKYEKAAKYFAEDFRDSIDEARKEMRRKINDKINDLEEALEIEAQKVCLASCAVNSE</sequence>
<dbReference type="OrthoDB" id="3598281at2759"/>
<evidence type="ECO:0000313" key="3">
    <source>
        <dbReference type="Proteomes" id="UP000183567"/>
    </source>
</evidence>
<evidence type="ECO:0000313" key="2">
    <source>
        <dbReference type="EMBL" id="OJA10933.1"/>
    </source>
</evidence>
<protein>
    <submittedName>
        <fullName evidence="2">Uncharacterized protein</fullName>
    </submittedName>
</protein>
<dbReference type="AlphaFoldDB" id="A0A1J8PPX3"/>
<evidence type="ECO:0000256" key="1">
    <source>
        <dbReference type="SAM" id="Coils"/>
    </source>
</evidence>
<feature type="coiled-coil region" evidence="1">
    <location>
        <begin position="90"/>
        <end position="125"/>
    </location>
</feature>
<accession>A0A1J8PPX3</accession>
<comment type="caution">
    <text evidence="2">The sequence shown here is derived from an EMBL/GenBank/DDBJ whole genome shotgun (WGS) entry which is preliminary data.</text>
</comment>
<dbReference type="Proteomes" id="UP000183567">
    <property type="component" value="Unassembled WGS sequence"/>
</dbReference>
<gene>
    <name evidence="2" type="ORF">AZE42_03062</name>
</gene>
<dbReference type="EMBL" id="LVVM01005320">
    <property type="protein sequence ID" value="OJA10933.1"/>
    <property type="molecule type" value="Genomic_DNA"/>
</dbReference>
<keyword evidence="3" id="KW-1185">Reference proteome</keyword>
<keyword evidence="1" id="KW-0175">Coiled coil</keyword>
<proteinExistence type="predicted"/>
<name>A0A1J8PPX3_9AGAM</name>